<feature type="transmembrane region" description="Helical" evidence="6">
    <location>
        <begin position="21"/>
        <end position="41"/>
    </location>
</feature>
<gene>
    <name evidence="9" type="ORF">FEN17_16325</name>
</gene>
<feature type="transmembrane region" description="Helical" evidence="6">
    <location>
        <begin position="393"/>
        <end position="416"/>
    </location>
</feature>
<name>A0A5R9KXZ1_9BACT</name>
<dbReference type="GO" id="GO:0005886">
    <property type="term" value="C:plasma membrane"/>
    <property type="evidence" value="ECO:0007669"/>
    <property type="project" value="UniProtKB-SubCell"/>
</dbReference>
<dbReference type="OrthoDB" id="5933722at2"/>
<protein>
    <submittedName>
        <fullName evidence="9">FtsX-like permease family protein</fullName>
    </submittedName>
</protein>
<feature type="transmembrane region" description="Helical" evidence="6">
    <location>
        <begin position="437"/>
        <end position="460"/>
    </location>
</feature>
<comment type="caution">
    <text evidence="9">The sequence shown here is derived from an EMBL/GenBank/DDBJ whole genome shotgun (WGS) entry which is preliminary data.</text>
</comment>
<feature type="transmembrane region" description="Helical" evidence="6">
    <location>
        <begin position="346"/>
        <end position="373"/>
    </location>
</feature>
<dbReference type="InterPro" id="IPR003838">
    <property type="entry name" value="ABC3_permease_C"/>
</dbReference>
<proteinExistence type="predicted"/>
<evidence type="ECO:0000313" key="9">
    <source>
        <dbReference type="EMBL" id="TLV01028.1"/>
    </source>
</evidence>
<feature type="domain" description="MacB-like periplasmic core" evidence="8">
    <location>
        <begin position="453"/>
        <end position="644"/>
    </location>
</feature>
<evidence type="ECO:0000313" key="10">
    <source>
        <dbReference type="Proteomes" id="UP000306402"/>
    </source>
</evidence>
<feature type="domain" description="ABC3 transporter permease C-terminal" evidence="7">
    <location>
        <begin position="699"/>
        <end position="808"/>
    </location>
</feature>
<evidence type="ECO:0000256" key="1">
    <source>
        <dbReference type="ARBA" id="ARBA00004651"/>
    </source>
</evidence>
<keyword evidence="2" id="KW-1003">Cell membrane</keyword>
<dbReference type="EMBL" id="VCEJ01000004">
    <property type="protein sequence ID" value="TLV01028.1"/>
    <property type="molecule type" value="Genomic_DNA"/>
</dbReference>
<dbReference type="Pfam" id="PF02687">
    <property type="entry name" value="FtsX"/>
    <property type="match status" value="2"/>
</dbReference>
<organism evidence="9 10">
    <name type="scientific">Dyadobacter luticola</name>
    <dbReference type="NCBI Taxonomy" id="1979387"/>
    <lineage>
        <taxon>Bacteria</taxon>
        <taxon>Pseudomonadati</taxon>
        <taxon>Bacteroidota</taxon>
        <taxon>Cytophagia</taxon>
        <taxon>Cytophagales</taxon>
        <taxon>Spirosomataceae</taxon>
        <taxon>Dyadobacter</taxon>
    </lineage>
</organism>
<evidence type="ECO:0000256" key="6">
    <source>
        <dbReference type="SAM" id="Phobius"/>
    </source>
</evidence>
<dbReference type="PANTHER" id="PTHR30572:SF18">
    <property type="entry name" value="ABC-TYPE MACROLIDE FAMILY EXPORT SYSTEM PERMEASE COMPONENT 2"/>
    <property type="match status" value="1"/>
</dbReference>
<accession>A0A5R9KXZ1</accession>
<reference evidence="9 10" key="1">
    <citation type="submission" date="2019-05" db="EMBL/GenBank/DDBJ databases">
        <authorList>
            <person name="Qu J.-H."/>
        </authorList>
    </citation>
    <scope>NUCLEOTIDE SEQUENCE [LARGE SCALE GENOMIC DNA]</scope>
    <source>
        <strain evidence="9 10">T17</strain>
    </source>
</reference>
<evidence type="ECO:0000256" key="4">
    <source>
        <dbReference type="ARBA" id="ARBA00022989"/>
    </source>
</evidence>
<keyword evidence="5 6" id="KW-0472">Membrane</keyword>
<dbReference type="GO" id="GO:0022857">
    <property type="term" value="F:transmembrane transporter activity"/>
    <property type="evidence" value="ECO:0007669"/>
    <property type="project" value="TreeGrafter"/>
</dbReference>
<dbReference type="PANTHER" id="PTHR30572">
    <property type="entry name" value="MEMBRANE COMPONENT OF TRANSPORTER-RELATED"/>
    <property type="match status" value="1"/>
</dbReference>
<evidence type="ECO:0000259" key="7">
    <source>
        <dbReference type="Pfam" id="PF02687"/>
    </source>
</evidence>
<dbReference type="RefSeq" id="WP_138366400.1">
    <property type="nucleotide sequence ID" value="NZ_VCEJ01000004.1"/>
</dbReference>
<feature type="transmembrane region" description="Helical" evidence="6">
    <location>
        <begin position="699"/>
        <end position="720"/>
    </location>
</feature>
<comment type="subcellular location">
    <subcellularLocation>
        <location evidence="1">Cell membrane</location>
        <topology evidence="1">Multi-pass membrane protein</topology>
    </subcellularLocation>
</comment>
<dbReference type="InterPro" id="IPR050250">
    <property type="entry name" value="Macrolide_Exporter_MacB"/>
</dbReference>
<dbReference type="InterPro" id="IPR025857">
    <property type="entry name" value="MacB_PCD"/>
</dbReference>
<feature type="domain" description="ABC3 transporter permease C-terminal" evidence="7">
    <location>
        <begin position="305"/>
        <end position="421"/>
    </location>
</feature>
<evidence type="ECO:0000256" key="2">
    <source>
        <dbReference type="ARBA" id="ARBA00022475"/>
    </source>
</evidence>
<feature type="transmembrane region" description="Helical" evidence="6">
    <location>
        <begin position="299"/>
        <end position="321"/>
    </location>
</feature>
<evidence type="ECO:0000259" key="8">
    <source>
        <dbReference type="Pfam" id="PF12704"/>
    </source>
</evidence>
<dbReference type="PROSITE" id="PS51257">
    <property type="entry name" value="PROKAR_LIPOPROTEIN"/>
    <property type="match status" value="1"/>
</dbReference>
<keyword evidence="3 6" id="KW-0812">Transmembrane</keyword>
<feature type="domain" description="MacB-like periplasmic core" evidence="8">
    <location>
        <begin position="20"/>
        <end position="256"/>
    </location>
</feature>
<dbReference type="AlphaFoldDB" id="A0A5R9KXZ1"/>
<evidence type="ECO:0000256" key="3">
    <source>
        <dbReference type="ARBA" id="ARBA00022692"/>
    </source>
</evidence>
<keyword evidence="4 6" id="KW-1133">Transmembrane helix</keyword>
<evidence type="ECO:0000256" key="5">
    <source>
        <dbReference type="ARBA" id="ARBA00023136"/>
    </source>
</evidence>
<keyword evidence="10" id="KW-1185">Reference proteome</keyword>
<dbReference type="Proteomes" id="UP000306402">
    <property type="component" value="Unassembled WGS sequence"/>
</dbReference>
<dbReference type="Pfam" id="PF12704">
    <property type="entry name" value="MacB_PCD"/>
    <property type="match status" value="2"/>
</dbReference>
<sequence>MLINYLKIALRRLRQDRFHTGINVLGLALGMTGCLVIFIFVRYELNFDAFHTNSDQIFRVVEHHRKADGIQHWPTTAYPLAEAIRNDISGVGVTQIAGPMDRVISATDNKGNVVRFEEDRVMFADKYYLQTFDFSKAMPQRMWLAGNAEKAFSQDNAVVLTEKLADRYFADYAGRYDEILGKTLMLNNSDHLTVSGIIRNPPHNTNLLFDMLVNYAFFKASNRYQANNWSGNYQGTVYVTLGAGMSVKALETQLAQLEKKYMNAEDQRDIQYVLQPLREAHTDPTYSDFTGSYRVSKQMLLGLSSLAVFLILIAAFNFINLTTAQASKRSKEVGVRKSVGSSQYQLFAQFIGETCMISALAGLISLSGLDLLLNWLNHSLTLINLQLQMDLSVWLFAAGMVLVVALLAGGYPAIILSRFQPIKALKNISDTPRRGFSLRHGLIVMQFCITYSLIVGMLVASRQMNFFMNKNLGFARDAVVTINAPKNQVPGKMDVFREQLKQNPAVKEVSFSSGAPITRNYYGTSFRLPSEDSRMDRQAEMKIVDLNYQSLFDLKTVAGRWFSLSNVVKDGEAFNGFVINETMAKMLGLTPETAIGKIVKISEGEAPVIGVVKDFHNVSLQQAITPCVLMVWNTGFYEQIQVRLSAADGHWAGLQSTLGMVEKTWKRTFPQDVYEYTFLNDSLAKGYVVEQLVFDAFRIFALISIFIACLGLLGLIAFTSAQRTKEIGVRKVLGASVASIVALLSQDFLKLIFIAILLAAPAAWYAMHRWLQSFEYKVNIEWWIFALAAFLAVGIALLTVSYQSIRAALVNPVRSLKSE</sequence>
<feature type="transmembrane region" description="Helical" evidence="6">
    <location>
        <begin position="732"/>
        <end position="760"/>
    </location>
</feature>
<feature type="transmembrane region" description="Helical" evidence="6">
    <location>
        <begin position="780"/>
        <end position="800"/>
    </location>
</feature>